<sequence length="119" mass="13458">MAKEKLKILGRASDSVRAMYLVRLGIGEREVLLFCDFSEFDIPIGAVFTIVKDMEGDEHLIGEVTLKSVTQGFFLPFDMVPAGHKTLCAFDLGKEQPKIIQRLSAISDWYESKEYLILQ</sequence>
<dbReference type="AlphaFoldDB" id="A0A1H7XAL4"/>
<proteinExistence type="predicted"/>
<name>A0A1H7XAL4_9BACT</name>
<keyword evidence="2" id="KW-1185">Reference proteome</keyword>
<dbReference type="OrthoDB" id="9131998at2"/>
<accession>A0A1H7XAL4</accession>
<dbReference type="Proteomes" id="UP000198984">
    <property type="component" value="Unassembled WGS sequence"/>
</dbReference>
<dbReference type="STRING" id="573321.SAMN04488505_10416"/>
<organism evidence="1 2">
    <name type="scientific">Chitinophaga rupis</name>
    <dbReference type="NCBI Taxonomy" id="573321"/>
    <lineage>
        <taxon>Bacteria</taxon>
        <taxon>Pseudomonadati</taxon>
        <taxon>Bacteroidota</taxon>
        <taxon>Chitinophagia</taxon>
        <taxon>Chitinophagales</taxon>
        <taxon>Chitinophagaceae</taxon>
        <taxon>Chitinophaga</taxon>
    </lineage>
</organism>
<evidence type="ECO:0000313" key="1">
    <source>
        <dbReference type="EMBL" id="SEM30932.1"/>
    </source>
</evidence>
<evidence type="ECO:0000313" key="2">
    <source>
        <dbReference type="Proteomes" id="UP000198984"/>
    </source>
</evidence>
<dbReference type="EMBL" id="FOBB01000004">
    <property type="protein sequence ID" value="SEM30932.1"/>
    <property type="molecule type" value="Genomic_DNA"/>
</dbReference>
<gene>
    <name evidence="1" type="ORF">SAMN04488505_10416</name>
</gene>
<reference evidence="1 2" key="1">
    <citation type="submission" date="2016-10" db="EMBL/GenBank/DDBJ databases">
        <authorList>
            <person name="de Groot N.N."/>
        </authorList>
    </citation>
    <scope>NUCLEOTIDE SEQUENCE [LARGE SCALE GENOMIC DNA]</scope>
    <source>
        <strain evidence="1 2">DSM 21039</strain>
    </source>
</reference>
<protein>
    <submittedName>
        <fullName evidence="1">Uncharacterized protein</fullName>
    </submittedName>
</protein>
<dbReference type="RefSeq" id="WP_089914312.1">
    <property type="nucleotide sequence ID" value="NZ_FOBB01000004.1"/>
</dbReference>